<dbReference type="Gene3D" id="3.40.50.1170">
    <property type="entry name" value="L-asparaginase, N-terminal domain"/>
    <property type="match status" value="1"/>
</dbReference>
<feature type="domain" description="L-asparaginase N-terminal" evidence="1">
    <location>
        <begin position="3"/>
        <end position="155"/>
    </location>
</feature>
<dbReference type="AlphaFoldDB" id="A0A1D8KBR2"/>
<reference evidence="2 3" key="1">
    <citation type="submission" date="2016-09" db="EMBL/GenBank/DDBJ databases">
        <title>Acidihalobacter prosperus V6 (DSM14174).</title>
        <authorList>
            <person name="Khaleque H.N."/>
            <person name="Ramsay J.P."/>
            <person name="Murphy R.J.T."/>
            <person name="Kaksonen A.H."/>
            <person name="Boxall N.J."/>
            <person name="Watkin E.L.J."/>
        </authorList>
    </citation>
    <scope>NUCLEOTIDE SEQUENCE [LARGE SCALE GENOMIC DNA]</scope>
    <source>
        <strain evidence="2 3">V6</strain>
    </source>
</reference>
<dbReference type="PROSITE" id="PS51732">
    <property type="entry name" value="ASN_GLN_ASE_3"/>
    <property type="match status" value="1"/>
</dbReference>
<evidence type="ECO:0000313" key="2">
    <source>
        <dbReference type="EMBL" id="AOV18376.1"/>
    </source>
</evidence>
<sequence>MHLQIFTTGGTVDKVYYDALSDYRIGDPAAPDILEEGRVDFAYAVESLVRKDSLELTDEDRALIRARVEASPHRHILITHGTDTMTLTAEVLRDIPGKTIVFTGAMQPARFRDSDAAFNLGLAVAAVQCLEPGVYIAMSGRVFAAGRVRKNRAEGRFEATGGESAEQENA</sequence>
<dbReference type="InterPro" id="IPR037152">
    <property type="entry name" value="L-asparaginase_N_sf"/>
</dbReference>
<dbReference type="PIRSF" id="PIRSF500176">
    <property type="entry name" value="L_ASNase"/>
    <property type="match status" value="1"/>
</dbReference>
<dbReference type="Proteomes" id="UP000095342">
    <property type="component" value="Chromosome"/>
</dbReference>
<name>A0A1D8KBR2_9GAMM</name>
<keyword evidence="3" id="KW-1185">Reference proteome</keyword>
<proteinExistence type="predicted"/>
<dbReference type="PRINTS" id="PR00139">
    <property type="entry name" value="ASNGLNASE"/>
</dbReference>
<dbReference type="GO" id="GO:0004067">
    <property type="term" value="F:asparaginase activity"/>
    <property type="evidence" value="ECO:0007669"/>
    <property type="project" value="UniProtKB-UniRule"/>
</dbReference>
<dbReference type="Pfam" id="PF00710">
    <property type="entry name" value="Asparaginase"/>
    <property type="match status" value="1"/>
</dbReference>
<dbReference type="PIRSF" id="PIRSF001220">
    <property type="entry name" value="L-ASNase_gatD"/>
    <property type="match status" value="1"/>
</dbReference>
<gene>
    <name evidence="2" type="ORF">BJI67_02555</name>
</gene>
<organism evidence="2 3">
    <name type="scientific">Acidihalobacter aeolianus</name>
    <dbReference type="NCBI Taxonomy" id="2792603"/>
    <lineage>
        <taxon>Bacteria</taxon>
        <taxon>Pseudomonadati</taxon>
        <taxon>Pseudomonadota</taxon>
        <taxon>Gammaproteobacteria</taxon>
        <taxon>Chromatiales</taxon>
        <taxon>Ectothiorhodospiraceae</taxon>
        <taxon>Acidihalobacter</taxon>
    </lineage>
</organism>
<dbReference type="InterPro" id="IPR036152">
    <property type="entry name" value="Asp/glu_Ase-like_sf"/>
</dbReference>
<accession>A0A1D8KBR2</accession>
<dbReference type="KEGG" id="aaeo:BJI67_02555"/>
<protein>
    <submittedName>
        <fullName evidence="2">Asparaginase</fullName>
    </submittedName>
</protein>
<dbReference type="PANTHER" id="PTHR11707">
    <property type="entry name" value="L-ASPARAGINASE"/>
    <property type="match status" value="1"/>
</dbReference>
<dbReference type="EMBL" id="CP017448">
    <property type="protein sequence ID" value="AOV18376.1"/>
    <property type="molecule type" value="Genomic_DNA"/>
</dbReference>
<evidence type="ECO:0000313" key="3">
    <source>
        <dbReference type="Proteomes" id="UP000095342"/>
    </source>
</evidence>
<dbReference type="SUPFAM" id="SSF53774">
    <property type="entry name" value="Glutaminase/Asparaginase"/>
    <property type="match status" value="1"/>
</dbReference>
<dbReference type="InterPro" id="IPR027474">
    <property type="entry name" value="L-asparaginase_N"/>
</dbReference>
<evidence type="ECO:0000259" key="1">
    <source>
        <dbReference type="Pfam" id="PF00710"/>
    </source>
</evidence>
<dbReference type="InterPro" id="IPR006034">
    <property type="entry name" value="Asparaginase/glutaminase-like"/>
</dbReference>
<dbReference type="PANTHER" id="PTHR11707:SF28">
    <property type="entry name" value="60 KDA LYSOPHOSPHOLIPASE"/>
    <property type="match status" value="1"/>
</dbReference>
<dbReference type="RefSeq" id="WP_070073903.1">
    <property type="nucleotide sequence ID" value="NZ_CP017448.1"/>
</dbReference>